<dbReference type="Proteomes" id="UP000297385">
    <property type="component" value="Unassembled WGS sequence"/>
</dbReference>
<evidence type="ECO:0000313" key="1">
    <source>
        <dbReference type="EMBL" id="TFE36558.1"/>
    </source>
</evidence>
<dbReference type="InterPro" id="IPR026286">
    <property type="entry name" value="MaiA/AMDase"/>
</dbReference>
<evidence type="ECO:0000313" key="2">
    <source>
        <dbReference type="Proteomes" id="UP000297385"/>
    </source>
</evidence>
<dbReference type="Pfam" id="PF17645">
    <property type="entry name" value="Amdase"/>
    <property type="match status" value="1"/>
</dbReference>
<protein>
    <submittedName>
        <fullName evidence="1">Asp/Glu/hydantoin racemase</fullName>
    </submittedName>
</protein>
<organism evidence="1 2">
    <name type="scientific">Paraburkholderia dipogonis</name>
    <dbReference type="NCBI Taxonomy" id="1211383"/>
    <lineage>
        <taxon>Bacteria</taxon>
        <taxon>Pseudomonadati</taxon>
        <taxon>Pseudomonadota</taxon>
        <taxon>Betaproteobacteria</taxon>
        <taxon>Burkholderiales</taxon>
        <taxon>Burkholderiaceae</taxon>
        <taxon>Paraburkholderia</taxon>
    </lineage>
</organism>
<accession>A0A4Y8MGL2</accession>
<dbReference type="RefSeq" id="WP_121311347.1">
    <property type="nucleotide sequence ID" value="NZ_SNVI01000008.1"/>
</dbReference>
<dbReference type="Gene3D" id="3.40.50.12500">
    <property type="match status" value="1"/>
</dbReference>
<proteinExistence type="predicted"/>
<comment type="caution">
    <text evidence="1">The sequence shown here is derived from an EMBL/GenBank/DDBJ whole genome shotgun (WGS) entry which is preliminary data.</text>
</comment>
<dbReference type="PANTHER" id="PTHR40267">
    <property type="entry name" value="BLR3294 PROTEIN"/>
    <property type="match status" value="1"/>
</dbReference>
<reference evidence="1 2" key="1">
    <citation type="submission" date="2019-03" db="EMBL/GenBank/DDBJ databases">
        <title>Complete Genome Sequence of Paraburkholderia dipogonis ICMP 19430T, a Nitrogen-fixing Symbiont of the South African Invasive Legume Dipogon lignosus in New Zealand.</title>
        <authorList>
            <person name="De Meyer S.E."/>
        </authorList>
    </citation>
    <scope>NUCLEOTIDE SEQUENCE [LARGE SCALE GENOMIC DNA]</scope>
    <source>
        <strain evidence="1 2">ICMP 19430</strain>
    </source>
</reference>
<name>A0A4Y8MGL2_9BURK</name>
<dbReference type="EMBL" id="SNVI01000008">
    <property type="protein sequence ID" value="TFE36558.1"/>
    <property type="molecule type" value="Genomic_DNA"/>
</dbReference>
<gene>
    <name evidence="1" type="ORF">E2553_43305</name>
</gene>
<dbReference type="PANTHER" id="PTHR40267:SF1">
    <property type="entry name" value="BLR3294 PROTEIN"/>
    <property type="match status" value="1"/>
</dbReference>
<dbReference type="PIRSF" id="PIRSF015736">
    <property type="entry name" value="MI"/>
    <property type="match status" value="1"/>
</dbReference>
<dbReference type="InterPro" id="IPR053714">
    <property type="entry name" value="Iso_Racemase_Enz_sf"/>
</dbReference>
<dbReference type="AlphaFoldDB" id="A0A4Y8MGL2"/>
<sequence length="270" mass="28929">MTNQSESQARQWVSVPYELTTGIGSRAHIGMVVISNDQTLSHEARAMLSLPGVALYESRIPTARGSGQAVSKDTLRQQADKIGTAIKLINSMRPSDVIALGCTSAAMVIGQSELERLVREVHPSALVTDPFRGIKAALKALKSKKIGYVSPYPQDVASDMVHALEDIGMDVTSVCTFSNPTGFIGDEAPFISPESVADGIRKAVHTAEADTIVVACTQMRAAQVIDALERETGKRIISSNQALCWHALRLAECDDAVTGWGQLFHLGIGD</sequence>